<keyword evidence="1" id="KW-0802">TPR repeat</keyword>
<evidence type="ECO:0000313" key="3">
    <source>
        <dbReference type="EMBL" id="GGZ37005.1"/>
    </source>
</evidence>
<gene>
    <name evidence="3" type="ORF">GCM10011273_24190</name>
</gene>
<dbReference type="SMART" id="SM00028">
    <property type="entry name" value="TPR"/>
    <property type="match status" value="5"/>
</dbReference>
<dbReference type="PANTHER" id="PTHR12558:SF13">
    <property type="entry name" value="CELL DIVISION CYCLE PROTEIN 27 HOMOLOG"/>
    <property type="match status" value="1"/>
</dbReference>
<reference evidence="3" key="2">
    <citation type="submission" date="2020-09" db="EMBL/GenBank/DDBJ databases">
        <authorList>
            <person name="Sun Q."/>
            <person name="Kim S."/>
        </authorList>
    </citation>
    <scope>NUCLEOTIDE SEQUENCE</scope>
    <source>
        <strain evidence="3">KCTC 32296</strain>
    </source>
</reference>
<organism evidence="3 4">
    <name type="scientific">Asticcacaulis endophyticus</name>
    <dbReference type="NCBI Taxonomy" id="1395890"/>
    <lineage>
        <taxon>Bacteria</taxon>
        <taxon>Pseudomonadati</taxon>
        <taxon>Pseudomonadota</taxon>
        <taxon>Alphaproteobacteria</taxon>
        <taxon>Caulobacterales</taxon>
        <taxon>Caulobacteraceae</taxon>
        <taxon>Asticcacaulis</taxon>
    </lineage>
</organism>
<sequence>MDQILPRFSRNSLVAGLLLTAGIFSANPALAAPAGEGRVKFAKASPNSAYGEYLVGKYAVSRGDTMVAAESLISAAKADPLNESLREKAFIAALLSGDIDYAVSSRPTNSESPRYIQALGDLAVAVDYIKANKPAKAGEALDEMLALQSQNRTGALLRPWVYALDSKWDQALSGAPQSRDRLLSLFGALDQAVLSEIRGKTDEAEALYKELYQPGAVGVFFGPSYGAFLERRGRKDEALKIYQDIAAISPDVLTEQSIIRIQSGSSDKPPLPSLKQGIADTLFMSATLYLTEQQVEMALTSLRLSLYLNPDQDRAKILLGQIHGKMRDFNYAQKVWAEIEPNSPFYREARMRLAWSLNDHDQKDQAFEILANLSKVDPQNLDLTVQMADILRAQSKYQSGLDLIRDRVKTYGDGDFTWQAWFMQAVLYDQLGQWDMAESAVKKAKALAPDRPEVLNFLGYGWIERNMHVKDGMELVRKALEADPKSGAMMDSLGWGYYRLGEYDQALDWIEQAILLEPSDPEVNEHLGDVYRALGRGDEARYQWQRVLTLEGASEKQLASVKQKLGDTEVKAKSTVASVDAPASAKVVTPKP</sequence>
<reference evidence="3" key="1">
    <citation type="journal article" date="2014" name="Int. J. Syst. Evol. Microbiol.">
        <title>Complete genome sequence of Corynebacterium casei LMG S-19264T (=DSM 44701T), isolated from a smear-ripened cheese.</title>
        <authorList>
            <consortium name="US DOE Joint Genome Institute (JGI-PGF)"/>
            <person name="Walter F."/>
            <person name="Albersmeier A."/>
            <person name="Kalinowski J."/>
            <person name="Ruckert C."/>
        </authorList>
    </citation>
    <scope>NUCLEOTIDE SEQUENCE</scope>
    <source>
        <strain evidence="3">KCTC 32296</strain>
    </source>
</reference>
<dbReference type="Gene3D" id="1.25.40.10">
    <property type="entry name" value="Tetratricopeptide repeat domain"/>
    <property type="match status" value="2"/>
</dbReference>
<dbReference type="InterPro" id="IPR011990">
    <property type="entry name" value="TPR-like_helical_dom_sf"/>
</dbReference>
<dbReference type="EMBL" id="BMZB01000003">
    <property type="protein sequence ID" value="GGZ37005.1"/>
    <property type="molecule type" value="Genomic_DNA"/>
</dbReference>
<feature type="repeat" description="TPR" evidence="1">
    <location>
        <begin position="487"/>
        <end position="520"/>
    </location>
</feature>
<keyword evidence="4" id="KW-1185">Reference proteome</keyword>
<feature type="chain" id="PRO_5037645405" description="Tetratricopeptide repeat-containing protein" evidence="2">
    <location>
        <begin position="32"/>
        <end position="592"/>
    </location>
</feature>
<keyword evidence="2" id="KW-0732">Signal</keyword>
<dbReference type="Proteomes" id="UP000662572">
    <property type="component" value="Unassembled WGS sequence"/>
</dbReference>
<dbReference type="Pfam" id="PF13429">
    <property type="entry name" value="TPR_15"/>
    <property type="match status" value="1"/>
</dbReference>
<dbReference type="PANTHER" id="PTHR12558">
    <property type="entry name" value="CELL DIVISION CYCLE 16,23,27"/>
    <property type="match status" value="1"/>
</dbReference>
<dbReference type="InterPro" id="IPR019734">
    <property type="entry name" value="TPR_rpt"/>
</dbReference>
<evidence type="ECO:0000313" key="4">
    <source>
        <dbReference type="Proteomes" id="UP000662572"/>
    </source>
</evidence>
<evidence type="ECO:0000256" key="1">
    <source>
        <dbReference type="PROSITE-ProRule" id="PRU00339"/>
    </source>
</evidence>
<evidence type="ECO:0008006" key="5">
    <source>
        <dbReference type="Google" id="ProtNLM"/>
    </source>
</evidence>
<name>A0A918UVX7_9CAUL</name>
<dbReference type="RefSeq" id="WP_189486877.1">
    <property type="nucleotide sequence ID" value="NZ_BMZB01000003.1"/>
</dbReference>
<comment type="caution">
    <text evidence="3">The sequence shown here is derived from an EMBL/GenBank/DDBJ whole genome shotgun (WGS) entry which is preliminary data.</text>
</comment>
<dbReference type="SUPFAM" id="SSF48452">
    <property type="entry name" value="TPR-like"/>
    <property type="match status" value="2"/>
</dbReference>
<dbReference type="PROSITE" id="PS50005">
    <property type="entry name" value="TPR"/>
    <property type="match status" value="2"/>
</dbReference>
<feature type="repeat" description="TPR" evidence="1">
    <location>
        <begin position="418"/>
        <end position="451"/>
    </location>
</feature>
<protein>
    <recommendedName>
        <fullName evidence="5">Tetratricopeptide repeat-containing protein</fullName>
    </recommendedName>
</protein>
<accession>A0A918UVX7</accession>
<dbReference type="AlphaFoldDB" id="A0A918UVX7"/>
<feature type="signal peptide" evidence="2">
    <location>
        <begin position="1"/>
        <end position="31"/>
    </location>
</feature>
<evidence type="ECO:0000256" key="2">
    <source>
        <dbReference type="SAM" id="SignalP"/>
    </source>
</evidence>
<proteinExistence type="predicted"/>